<accession>A0AA95BQ16</accession>
<evidence type="ECO:0000313" key="3">
    <source>
        <dbReference type="Proteomes" id="UP001060018"/>
    </source>
</evidence>
<feature type="signal peptide" evidence="1">
    <location>
        <begin position="1"/>
        <end position="26"/>
    </location>
</feature>
<dbReference type="PROSITE" id="PS51257">
    <property type="entry name" value="PROKAR_LIPOPROTEIN"/>
    <property type="match status" value="1"/>
</dbReference>
<dbReference type="Proteomes" id="UP001060018">
    <property type="component" value="Chromosome"/>
</dbReference>
<dbReference type="AlphaFoldDB" id="A0AA95BQ16"/>
<organism evidence="2 3">
    <name type="scientific">Glutamicibacter halophytocola</name>
    <dbReference type="NCBI Taxonomy" id="1933880"/>
    <lineage>
        <taxon>Bacteria</taxon>
        <taxon>Bacillati</taxon>
        <taxon>Actinomycetota</taxon>
        <taxon>Actinomycetes</taxon>
        <taxon>Micrococcales</taxon>
        <taxon>Micrococcaceae</taxon>
        <taxon>Glutamicibacter</taxon>
    </lineage>
</organism>
<evidence type="ECO:0008006" key="4">
    <source>
        <dbReference type="Google" id="ProtNLM"/>
    </source>
</evidence>
<keyword evidence="1" id="KW-0732">Signal</keyword>
<dbReference type="RefSeq" id="WP_257745678.1">
    <property type="nucleotide sequence ID" value="NZ_CP102487.1"/>
</dbReference>
<evidence type="ECO:0000256" key="1">
    <source>
        <dbReference type="SAM" id="SignalP"/>
    </source>
</evidence>
<name>A0AA95BQ16_9MICC</name>
<sequence length="178" mass="19311">MMKKKYAASALLAAPLALLLSGCSVSDLMVDKYDESTEKSAKTSEEGVSNGLLPDWVPTGGTDVKLVQRNTGMERIFAMDYTGDLPGEKCLPIKSAGHPSGAELKKAYASDPRTKDFEAKEISSTRTLEAQWWPQGAEEETTQLCGRFWVHLAEGKLYAFAPDSTSTATAVLQEREAS</sequence>
<gene>
    <name evidence="2" type="ORF">NUH22_16660</name>
</gene>
<proteinExistence type="predicted"/>
<protein>
    <recommendedName>
        <fullName evidence="4">Lipoprotein</fullName>
    </recommendedName>
</protein>
<dbReference type="EMBL" id="CP102487">
    <property type="protein sequence ID" value="UUX58901.1"/>
    <property type="molecule type" value="Genomic_DNA"/>
</dbReference>
<evidence type="ECO:0000313" key="2">
    <source>
        <dbReference type="EMBL" id="UUX58901.1"/>
    </source>
</evidence>
<reference evidence="2" key="1">
    <citation type="journal article" date="2022" name="Pest Manag. Sci.">
        <title>Glutamicibacter halophytocola-mediated host fitness of potato tuber moth on Solanaceae crops.</title>
        <authorList>
            <person name="Wang W."/>
            <person name="Xiao G."/>
            <person name="Du G."/>
            <person name="Chang L."/>
            <person name="Yang Y."/>
            <person name="Ye J."/>
            <person name="Chen B."/>
        </authorList>
    </citation>
    <scope>NUCLEOTIDE SEQUENCE</scope>
    <source>
        <strain evidence="2">S2</strain>
    </source>
</reference>
<feature type="chain" id="PRO_5041664369" description="Lipoprotein" evidence="1">
    <location>
        <begin position="27"/>
        <end position="178"/>
    </location>
</feature>